<dbReference type="PRINTS" id="PR01333">
    <property type="entry name" value="2POREKCHANEL"/>
</dbReference>
<feature type="domain" description="Potassium channel" evidence="17">
    <location>
        <begin position="215"/>
        <end position="292"/>
    </location>
</feature>
<feature type="transmembrane region" description="Helical" evidence="15">
    <location>
        <begin position="105"/>
        <end position="122"/>
    </location>
</feature>
<dbReference type="WBParaSite" id="ACRNAN_Path_1541.g6011.t3">
    <property type="protein sequence ID" value="ACRNAN_Path_1541.g6011.t3"/>
    <property type="gene ID" value="ACRNAN_Path_1541.g6011"/>
</dbReference>
<sequence>MFFYLLIGAIVFVRIEKPVETIEMDAYLEFRQEWTKRLLTNGFTEEEIDSLFANIRDASLAGVWMQNNVTSETNWNFWQAFFFAGTLISTVGYGHVSPRTPTGKLFTIIYCIIGIPLTLALLKEEIDSLFANIRDASLAGVWMQNNVTSETNWNFWQAFFFAGTLISTVGYGHVSPRTPTGKLFTIIYCIIGIPLTLALLSALALIHLASISLLVLILAFIIPSLLFVSIEDDWTFLDAFYYCFISLTTIGLGEYTPGDKPGQPFKSLYKFMITVYLILGLCCMMLFLATLYDIPQFNLARFFLTKSDSDDEGKPIHNIQNGGPKYMKYDEEETLSMDGRTPFTAINSYYQ</sequence>
<proteinExistence type="inferred from homology"/>
<evidence type="ECO:0000256" key="1">
    <source>
        <dbReference type="ARBA" id="ARBA00004141"/>
    </source>
</evidence>
<keyword evidence="11 14" id="KW-0407">Ion channel</keyword>
<evidence type="ECO:0000259" key="17">
    <source>
        <dbReference type="Pfam" id="PF07885"/>
    </source>
</evidence>
<dbReference type="GO" id="GO:0005886">
    <property type="term" value="C:plasma membrane"/>
    <property type="evidence" value="ECO:0007669"/>
    <property type="project" value="TreeGrafter"/>
</dbReference>
<evidence type="ECO:0000256" key="5">
    <source>
        <dbReference type="ARBA" id="ARBA00022692"/>
    </source>
</evidence>
<keyword evidence="7 12" id="KW-0630">Potassium</keyword>
<dbReference type="InterPro" id="IPR003280">
    <property type="entry name" value="2pore_dom_K_chnl"/>
</dbReference>
<dbReference type="InterPro" id="IPR003092">
    <property type="entry name" value="2pore_dom_K_chnl_TASK"/>
</dbReference>
<evidence type="ECO:0000256" key="8">
    <source>
        <dbReference type="ARBA" id="ARBA00022989"/>
    </source>
</evidence>
<feature type="transmembrane region" description="Helical" evidence="15">
    <location>
        <begin position="239"/>
        <end position="256"/>
    </location>
</feature>
<feature type="transmembrane region" description="Helical" evidence="15">
    <location>
        <begin position="183"/>
        <end position="205"/>
    </location>
</feature>
<dbReference type="Gene3D" id="1.10.287.70">
    <property type="match status" value="2"/>
</dbReference>
<dbReference type="Pfam" id="PF07885">
    <property type="entry name" value="Ion_trans_2"/>
    <property type="match status" value="3"/>
</dbReference>
<reference evidence="19" key="1">
    <citation type="submission" date="2022-11" db="UniProtKB">
        <authorList>
            <consortium name="WormBaseParasite"/>
        </authorList>
    </citation>
    <scope>IDENTIFICATION</scope>
</reference>
<evidence type="ECO:0000256" key="9">
    <source>
        <dbReference type="ARBA" id="ARBA00023065"/>
    </source>
</evidence>
<keyword evidence="5 14" id="KW-0812">Transmembrane</keyword>
<dbReference type="AlphaFoldDB" id="A0A914C1V3"/>
<evidence type="ECO:0000256" key="14">
    <source>
        <dbReference type="RuleBase" id="RU003857"/>
    </source>
</evidence>
<evidence type="ECO:0000256" key="6">
    <source>
        <dbReference type="ARBA" id="ARBA00022826"/>
    </source>
</evidence>
<evidence type="ECO:0000256" key="2">
    <source>
        <dbReference type="ARBA" id="ARBA00006666"/>
    </source>
</evidence>
<feature type="transmembrane region" description="Helical" evidence="15">
    <location>
        <begin position="153"/>
        <end position="171"/>
    </location>
</feature>
<dbReference type="InterPro" id="IPR013099">
    <property type="entry name" value="K_chnl_dom"/>
</dbReference>
<feature type="signal peptide" evidence="16">
    <location>
        <begin position="1"/>
        <end position="21"/>
    </location>
</feature>
<keyword evidence="18" id="KW-1185">Reference proteome</keyword>
<feature type="glycosylation site" description="N-linked (GlcNAc...) asparagine" evidence="13">
    <location>
        <position position="68"/>
    </location>
</feature>
<evidence type="ECO:0000313" key="18">
    <source>
        <dbReference type="Proteomes" id="UP000887540"/>
    </source>
</evidence>
<dbReference type="PANTHER" id="PTHR11003">
    <property type="entry name" value="POTASSIUM CHANNEL, SUBFAMILY K"/>
    <property type="match status" value="1"/>
</dbReference>
<evidence type="ECO:0000256" key="3">
    <source>
        <dbReference type="ARBA" id="ARBA00022448"/>
    </source>
</evidence>
<feature type="domain" description="Potassium channel" evidence="17">
    <location>
        <begin position="72"/>
        <end position="124"/>
    </location>
</feature>
<dbReference type="Proteomes" id="UP000887540">
    <property type="component" value="Unplaced"/>
</dbReference>
<keyword evidence="4 12" id="KW-0633">Potassium transport</keyword>
<evidence type="ECO:0000256" key="10">
    <source>
        <dbReference type="ARBA" id="ARBA00023136"/>
    </source>
</evidence>
<organism evidence="18 19">
    <name type="scientific">Acrobeloides nanus</name>
    <dbReference type="NCBI Taxonomy" id="290746"/>
    <lineage>
        <taxon>Eukaryota</taxon>
        <taxon>Metazoa</taxon>
        <taxon>Ecdysozoa</taxon>
        <taxon>Nematoda</taxon>
        <taxon>Chromadorea</taxon>
        <taxon>Rhabditida</taxon>
        <taxon>Tylenchina</taxon>
        <taxon>Cephalobomorpha</taxon>
        <taxon>Cephaloboidea</taxon>
        <taxon>Cephalobidae</taxon>
        <taxon>Acrobeloides</taxon>
    </lineage>
</organism>
<keyword evidence="8 15" id="KW-1133">Transmembrane helix</keyword>
<comment type="similarity">
    <text evidence="2 14">Belongs to the two pore domain potassium channel (TC 1.A.1.8) family.</text>
</comment>
<keyword evidence="10 12" id="KW-0472">Membrane</keyword>
<dbReference type="SUPFAM" id="SSF81324">
    <property type="entry name" value="Voltage-gated potassium channels"/>
    <property type="match status" value="3"/>
</dbReference>
<name>A0A914C1V3_9BILA</name>
<keyword evidence="9 12" id="KW-0406">Ion transport</keyword>
<comment type="subcellular location">
    <subcellularLocation>
        <location evidence="1">Membrane</location>
        <topology evidence="1">Multi-pass membrane protein</topology>
    </subcellularLocation>
</comment>
<feature type="chain" id="PRO_5037571119" description="Two pore potassium channel protein sup-9" evidence="16">
    <location>
        <begin position="22"/>
        <end position="351"/>
    </location>
</feature>
<feature type="transmembrane region" description="Helical" evidence="15">
    <location>
        <begin position="211"/>
        <end position="230"/>
    </location>
</feature>
<evidence type="ECO:0000256" key="13">
    <source>
        <dbReference type="PIRSR" id="PIRSR038061-1"/>
    </source>
</evidence>
<dbReference type="PIRSF" id="PIRSF038061">
    <property type="entry name" value="K_channel_subfamily_K_type"/>
    <property type="match status" value="1"/>
</dbReference>
<evidence type="ECO:0000256" key="7">
    <source>
        <dbReference type="ARBA" id="ARBA00022958"/>
    </source>
</evidence>
<accession>A0A914C1V3</accession>
<keyword evidence="6 12" id="KW-0631">Potassium channel</keyword>
<evidence type="ECO:0000256" key="15">
    <source>
        <dbReference type="SAM" id="Phobius"/>
    </source>
</evidence>
<feature type="transmembrane region" description="Helical" evidence="15">
    <location>
        <begin position="268"/>
        <end position="292"/>
    </location>
</feature>
<evidence type="ECO:0000256" key="4">
    <source>
        <dbReference type="ARBA" id="ARBA00022538"/>
    </source>
</evidence>
<dbReference type="GO" id="GO:0015271">
    <property type="term" value="F:outward rectifier potassium channel activity"/>
    <property type="evidence" value="ECO:0007669"/>
    <property type="project" value="TreeGrafter"/>
</dbReference>
<evidence type="ECO:0000256" key="16">
    <source>
        <dbReference type="SAM" id="SignalP"/>
    </source>
</evidence>
<evidence type="ECO:0000256" key="12">
    <source>
        <dbReference type="PIRNR" id="PIRNR038061"/>
    </source>
</evidence>
<dbReference type="GO" id="GO:0022841">
    <property type="term" value="F:potassium ion leak channel activity"/>
    <property type="evidence" value="ECO:0007669"/>
    <property type="project" value="TreeGrafter"/>
</dbReference>
<evidence type="ECO:0000313" key="19">
    <source>
        <dbReference type="WBParaSite" id="ACRNAN_Path_1541.g6011.t3"/>
    </source>
</evidence>
<dbReference type="PANTHER" id="PTHR11003:SF249">
    <property type="entry name" value="TWO PORE POTASSIUM CHANNEL PROTEIN SUP-9"/>
    <property type="match status" value="1"/>
</dbReference>
<feature type="domain" description="Potassium channel" evidence="17">
    <location>
        <begin position="150"/>
        <end position="204"/>
    </location>
</feature>
<feature type="transmembrane region" description="Helical" evidence="15">
    <location>
        <begin position="75"/>
        <end position="93"/>
    </location>
</feature>
<keyword evidence="16" id="KW-0732">Signal</keyword>
<keyword evidence="3 12" id="KW-0813">Transport</keyword>
<protein>
    <recommendedName>
        <fullName evidence="12">Two pore potassium channel protein sup-9</fullName>
    </recommendedName>
</protein>
<dbReference type="GO" id="GO:0030322">
    <property type="term" value="P:stabilization of membrane potential"/>
    <property type="evidence" value="ECO:0007669"/>
    <property type="project" value="TreeGrafter"/>
</dbReference>
<evidence type="ECO:0000256" key="11">
    <source>
        <dbReference type="ARBA" id="ARBA00023303"/>
    </source>
</evidence>